<feature type="binding site" evidence="6">
    <location>
        <begin position="199"/>
        <end position="200"/>
    </location>
    <ligand>
        <name>S-adenosyl-L-methionine</name>
        <dbReference type="ChEBI" id="CHEBI:59789"/>
    </ligand>
</feature>
<dbReference type="SUPFAM" id="SSF47757">
    <property type="entry name" value="Chemotaxis receptor methyltransferase CheR, N-terminal domain"/>
    <property type="match status" value="1"/>
</dbReference>
<dbReference type="Pfam" id="PF01739">
    <property type="entry name" value="CheR"/>
    <property type="match status" value="1"/>
</dbReference>
<keyword evidence="2 5" id="KW-0489">Methyltransferase</keyword>
<gene>
    <name evidence="8" type="primary">cheR</name>
    <name evidence="8" type="ORF">GCM10011450_24610</name>
</gene>
<keyword evidence="3 5" id="KW-0808">Transferase</keyword>
<proteinExistence type="predicted"/>
<reference evidence="8" key="1">
    <citation type="journal article" date="2014" name="Int. J. Syst. Evol. Microbiol.">
        <title>Complete genome sequence of Corynebacterium casei LMG S-19264T (=DSM 44701T), isolated from a smear-ripened cheese.</title>
        <authorList>
            <consortium name="US DOE Joint Genome Institute (JGI-PGF)"/>
            <person name="Walter F."/>
            <person name="Albersmeier A."/>
            <person name="Kalinowski J."/>
            <person name="Ruckert C."/>
        </authorList>
    </citation>
    <scope>NUCLEOTIDE SEQUENCE</scope>
    <source>
        <strain evidence="8">KCTC 23732</strain>
    </source>
</reference>
<feature type="binding site" evidence="6">
    <location>
        <begin position="217"/>
        <end position="218"/>
    </location>
    <ligand>
        <name>S-adenosyl-L-methionine</name>
        <dbReference type="ChEBI" id="CHEBI:59789"/>
    </ligand>
</feature>
<comment type="catalytic activity">
    <reaction evidence="1 5">
        <text>L-glutamyl-[protein] + S-adenosyl-L-methionine = [protein]-L-glutamate 5-O-methyl ester + S-adenosyl-L-homocysteine</text>
        <dbReference type="Rhea" id="RHEA:24452"/>
        <dbReference type="Rhea" id="RHEA-COMP:10208"/>
        <dbReference type="Rhea" id="RHEA-COMP:10311"/>
        <dbReference type="ChEBI" id="CHEBI:29973"/>
        <dbReference type="ChEBI" id="CHEBI:57856"/>
        <dbReference type="ChEBI" id="CHEBI:59789"/>
        <dbReference type="ChEBI" id="CHEBI:82795"/>
        <dbReference type="EC" id="2.1.1.80"/>
    </reaction>
</comment>
<dbReference type="Gene3D" id="1.10.155.10">
    <property type="entry name" value="Chemotaxis receptor methyltransferase CheR, N-terminal domain"/>
    <property type="match status" value="1"/>
</dbReference>
<comment type="caution">
    <text evidence="8">The sequence shown here is derived from an EMBL/GenBank/DDBJ whole genome shotgun (WGS) entry which is preliminary data.</text>
</comment>
<dbReference type="SUPFAM" id="SSF53335">
    <property type="entry name" value="S-adenosyl-L-methionine-dependent methyltransferases"/>
    <property type="match status" value="1"/>
</dbReference>
<organism evidence="8 9">
    <name type="scientific">Advenella faeciporci</name>
    <dbReference type="NCBI Taxonomy" id="797535"/>
    <lineage>
        <taxon>Bacteria</taxon>
        <taxon>Pseudomonadati</taxon>
        <taxon>Pseudomonadota</taxon>
        <taxon>Betaproteobacteria</taxon>
        <taxon>Burkholderiales</taxon>
        <taxon>Alcaligenaceae</taxon>
    </lineage>
</organism>
<protein>
    <recommendedName>
        <fullName evidence="5">Chemotaxis protein methyltransferase</fullName>
        <ecNumber evidence="5">2.1.1.80</ecNumber>
    </recommendedName>
</protein>
<dbReference type="EC" id="2.1.1.80" evidence="5"/>
<dbReference type="InterPro" id="IPR029063">
    <property type="entry name" value="SAM-dependent_MTases_sf"/>
</dbReference>
<dbReference type="PIRSF" id="PIRSF000410">
    <property type="entry name" value="CheR"/>
    <property type="match status" value="1"/>
</dbReference>
<evidence type="ECO:0000259" key="7">
    <source>
        <dbReference type="PROSITE" id="PS50123"/>
    </source>
</evidence>
<accession>A0A918JNZ8</accession>
<evidence type="ECO:0000256" key="5">
    <source>
        <dbReference type="PIRNR" id="PIRNR000410"/>
    </source>
</evidence>
<evidence type="ECO:0000256" key="3">
    <source>
        <dbReference type="ARBA" id="ARBA00022679"/>
    </source>
</evidence>
<dbReference type="InterPro" id="IPR026024">
    <property type="entry name" value="Chemotaxis_MeTrfase_CheR"/>
</dbReference>
<evidence type="ECO:0000256" key="1">
    <source>
        <dbReference type="ARBA" id="ARBA00001541"/>
    </source>
</evidence>
<dbReference type="GO" id="GO:0008983">
    <property type="term" value="F:protein-glutamate O-methyltransferase activity"/>
    <property type="evidence" value="ECO:0007669"/>
    <property type="project" value="UniProtKB-EC"/>
</dbReference>
<reference evidence="8" key="2">
    <citation type="submission" date="2020-09" db="EMBL/GenBank/DDBJ databases">
        <authorList>
            <person name="Sun Q."/>
            <person name="Kim S."/>
        </authorList>
    </citation>
    <scope>NUCLEOTIDE SEQUENCE</scope>
    <source>
        <strain evidence="8">KCTC 23732</strain>
    </source>
</reference>
<dbReference type="AlphaFoldDB" id="A0A918JNZ8"/>
<dbReference type="Proteomes" id="UP000608345">
    <property type="component" value="Unassembled WGS sequence"/>
</dbReference>
<dbReference type="PROSITE" id="PS50123">
    <property type="entry name" value="CHER"/>
    <property type="match status" value="1"/>
</dbReference>
<comment type="function">
    <text evidence="5">Methylation of the membrane-bound methyl-accepting chemotaxis proteins (MCP) to form gamma-glutamyl methyl ester residues in MCP.</text>
</comment>
<dbReference type="PRINTS" id="PR00996">
    <property type="entry name" value="CHERMTFRASE"/>
</dbReference>
<feature type="binding site" evidence="6">
    <location>
        <position position="85"/>
    </location>
    <ligand>
        <name>S-adenosyl-L-methionine</name>
        <dbReference type="ChEBI" id="CHEBI:59789"/>
    </ligand>
</feature>
<name>A0A918JNZ8_9BURK</name>
<evidence type="ECO:0000256" key="4">
    <source>
        <dbReference type="ARBA" id="ARBA00022691"/>
    </source>
</evidence>
<feature type="binding site" evidence="6">
    <location>
        <position position="81"/>
    </location>
    <ligand>
        <name>S-adenosyl-L-methionine</name>
        <dbReference type="ChEBI" id="CHEBI:59789"/>
    </ligand>
</feature>
<dbReference type="InterPro" id="IPR022642">
    <property type="entry name" value="CheR_C"/>
</dbReference>
<dbReference type="RefSeq" id="WP_189385805.1">
    <property type="nucleotide sequence ID" value="NZ_BAABFY010000016.1"/>
</dbReference>
<dbReference type="InterPro" id="IPR000780">
    <property type="entry name" value="CheR_MeTrfase"/>
</dbReference>
<dbReference type="PANTHER" id="PTHR24422">
    <property type="entry name" value="CHEMOTAXIS PROTEIN METHYLTRANSFERASE"/>
    <property type="match status" value="1"/>
</dbReference>
<dbReference type="CDD" id="cd02440">
    <property type="entry name" value="AdoMet_MTases"/>
    <property type="match status" value="1"/>
</dbReference>
<feature type="binding site" evidence="6">
    <location>
        <position position="79"/>
    </location>
    <ligand>
        <name>S-adenosyl-L-methionine</name>
        <dbReference type="ChEBI" id="CHEBI:59789"/>
    </ligand>
</feature>
<dbReference type="InterPro" id="IPR036804">
    <property type="entry name" value="CheR_N_sf"/>
</dbReference>
<dbReference type="SMART" id="SM00138">
    <property type="entry name" value="MeTrc"/>
    <property type="match status" value="1"/>
</dbReference>
<feature type="binding site" evidence="6">
    <location>
        <position position="141"/>
    </location>
    <ligand>
        <name>S-adenosyl-L-methionine</name>
        <dbReference type="ChEBI" id="CHEBI:59789"/>
    </ligand>
</feature>
<evidence type="ECO:0000256" key="2">
    <source>
        <dbReference type="ARBA" id="ARBA00022603"/>
    </source>
</evidence>
<evidence type="ECO:0000313" key="9">
    <source>
        <dbReference type="Proteomes" id="UP000608345"/>
    </source>
</evidence>
<keyword evidence="4 5" id="KW-0949">S-adenosyl-L-methionine</keyword>
<dbReference type="Gene3D" id="3.40.50.150">
    <property type="entry name" value="Vaccinia Virus protein VP39"/>
    <property type="match status" value="1"/>
</dbReference>
<sequence>MDALTRSAWTDASYKHALKMLHDRSGIIVGEHKMKSSERLLEGLRKEFGFVTIDDFLMALDKDRDHTGWPAFINSFTINHTAFFREPHHFEILAQHIEKLRTNCAIWCASCSTGEEPYSIAMVLNEIVGEQAACPRIVATDIDSQAIKRAKAGVYSLDRLTGISEERLRRHFLKGNNQFEGMAKVKPALSARVEFSELNLMSFSWPKPAMFDVIFCRNTMIYFDHDTQVRLVASFARSMKPGGLLFIGHSETLASTTDQFTLLGQTVYKRNHR</sequence>
<feature type="domain" description="CheR-type methyltransferase" evidence="7">
    <location>
        <begin position="2"/>
        <end position="273"/>
    </location>
</feature>
<keyword evidence="9" id="KW-1185">Reference proteome</keyword>
<feature type="binding site" evidence="6">
    <location>
        <position position="116"/>
    </location>
    <ligand>
        <name>S-adenosyl-L-methionine</name>
        <dbReference type="ChEBI" id="CHEBI:59789"/>
    </ligand>
</feature>
<dbReference type="PANTHER" id="PTHR24422:SF19">
    <property type="entry name" value="CHEMOTAXIS PROTEIN METHYLTRANSFERASE"/>
    <property type="match status" value="1"/>
</dbReference>
<dbReference type="GO" id="GO:0032259">
    <property type="term" value="P:methylation"/>
    <property type="evidence" value="ECO:0007669"/>
    <property type="project" value="UniProtKB-KW"/>
</dbReference>
<evidence type="ECO:0000256" key="6">
    <source>
        <dbReference type="PIRSR" id="PIRSR000410-1"/>
    </source>
</evidence>
<evidence type="ECO:0000313" key="8">
    <source>
        <dbReference type="EMBL" id="GGW93708.1"/>
    </source>
</evidence>
<dbReference type="EMBL" id="BMYS01000021">
    <property type="protein sequence ID" value="GGW93708.1"/>
    <property type="molecule type" value="Genomic_DNA"/>
</dbReference>
<dbReference type="InterPro" id="IPR050903">
    <property type="entry name" value="Bact_Chemotaxis_MeTrfase"/>
</dbReference>